<reference evidence="6" key="1">
    <citation type="submission" date="2016-04" db="EMBL/GenBank/DDBJ databases">
        <authorList>
            <person name="Quiroz-Castaneda R.E."/>
            <person name="Martinez-Ocampo F."/>
        </authorList>
    </citation>
    <scope>NUCLEOTIDE SEQUENCE [LARGE SCALE GENOMIC DNA]</scope>
    <source>
        <strain evidence="6">INIFAP01</strain>
    </source>
</reference>
<gene>
    <name evidence="5" type="ORF">A6V39_05785</name>
</gene>
<evidence type="ECO:0000313" key="6">
    <source>
        <dbReference type="Proteomes" id="UP000077623"/>
    </source>
</evidence>
<accession>A0A1A9QFK1</accession>
<proteinExistence type="inferred from homology"/>
<name>A0A1A9QFK1_9MOLU</name>
<dbReference type="PANTHER" id="PTHR30408">
    <property type="entry name" value="TYPE-1 RESTRICTION ENZYME ECOKI SPECIFICITY PROTEIN"/>
    <property type="match status" value="1"/>
</dbReference>
<sequence length="181" mass="20640">MFTWKKTTLDKLGFVSTGKQTHKPEYDPALFCGGMVPLIESQLVEGDRFFVGNARKYYNDLGIKQSRIYEAETVCITNNGRVNASILKVPSCLSNQLHGFNAFENISDPRFVKYCFNFSDIRRQLATISSIGAKYLPITKLLKIPFPNPPFELQQKIGKIISTYDLLIENYQSQIEEAKKQ</sequence>
<organism evidence="5 6">
    <name type="scientific">Candidatus Mycoplasma haematobovis</name>
    <dbReference type="NCBI Taxonomy" id="432608"/>
    <lineage>
        <taxon>Bacteria</taxon>
        <taxon>Bacillati</taxon>
        <taxon>Mycoplasmatota</taxon>
        <taxon>Mollicutes</taxon>
        <taxon>Mycoplasmataceae</taxon>
        <taxon>Mycoplasma</taxon>
    </lineage>
</organism>
<protein>
    <recommendedName>
        <fullName evidence="4">Type I restriction modification DNA specificity domain-containing protein</fullName>
    </recommendedName>
</protein>
<dbReference type="InterPro" id="IPR044946">
    <property type="entry name" value="Restrct_endonuc_typeI_TRD_sf"/>
</dbReference>
<comment type="similarity">
    <text evidence="1">Belongs to the type-I restriction system S methylase family.</text>
</comment>
<comment type="caution">
    <text evidence="5">The sequence shown here is derived from an EMBL/GenBank/DDBJ whole genome shotgun (WGS) entry which is preliminary data.</text>
</comment>
<evidence type="ECO:0000259" key="4">
    <source>
        <dbReference type="Pfam" id="PF01420"/>
    </source>
</evidence>
<feature type="non-terminal residue" evidence="5">
    <location>
        <position position="181"/>
    </location>
</feature>
<keyword evidence="2" id="KW-0680">Restriction system</keyword>
<dbReference type="PANTHER" id="PTHR30408:SF12">
    <property type="entry name" value="TYPE I RESTRICTION ENZYME MJAVIII SPECIFICITY SUBUNIT"/>
    <property type="match status" value="1"/>
</dbReference>
<evidence type="ECO:0000256" key="1">
    <source>
        <dbReference type="ARBA" id="ARBA00010923"/>
    </source>
</evidence>
<dbReference type="CDD" id="cd17258">
    <property type="entry name" value="RMtype1_S_Sau13435ORF2165P-TRD1-CR1_like"/>
    <property type="match status" value="1"/>
</dbReference>
<dbReference type="RefSeq" id="WP_187149653.1">
    <property type="nucleotide sequence ID" value="NZ_LWUJ01000006.1"/>
</dbReference>
<dbReference type="EMBL" id="LWUJ01000006">
    <property type="protein sequence ID" value="OAL10791.1"/>
    <property type="molecule type" value="Genomic_DNA"/>
</dbReference>
<dbReference type="AlphaFoldDB" id="A0A1A9QFK1"/>
<dbReference type="SUPFAM" id="SSF116734">
    <property type="entry name" value="DNA methylase specificity domain"/>
    <property type="match status" value="1"/>
</dbReference>
<dbReference type="REBASE" id="159351">
    <property type="entry name" value="S2.MhaP01ORF5780P"/>
</dbReference>
<dbReference type="GO" id="GO:0009307">
    <property type="term" value="P:DNA restriction-modification system"/>
    <property type="evidence" value="ECO:0007669"/>
    <property type="project" value="UniProtKB-KW"/>
</dbReference>
<keyword evidence="3" id="KW-0238">DNA-binding</keyword>
<dbReference type="Gene3D" id="3.90.220.20">
    <property type="entry name" value="DNA methylase specificity domains"/>
    <property type="match status" value="1"/>
</dbReference>
<evidence type="ECO:0000256" key="2">
    <source>
        <dbReference type="ARBA" id="ARBA00022747"/>
    </source>
</evidence>
<dbReference type="GO" id="GO:0003677">
    <property type="term" value="F:DNA binding"/>
    <property type="evidence" value="ECO:0007669"/>
    <property type="project" value="UniProtKB-KW"/>
</dbReference>
<dbReference type="InterPro" id="IPR052021">
    <property type="entry name" value="Type-I_RS_S_subunit"/>
</dbReference>
<dbReference type="Pfam" id="PF01420">
    <property type="entry name" value="Methylase_S"/>
    <property type="match status" value="1"/>
</dbReference>
<dbReference type="STRING" id="432608.A6V39_05785"/>
<keyword evidence="6" id="KW-1185">Reference proteome</keyword>
<evidence type="ECO:0000313" key="5">
    <source>
        <dbReference type="EMBL" id="OAL10791.1"/>
    </source>
</evidence>
<dbReference type="InterPro" id="IPR000055">
    <property type="entry name" value="Restrct_endonuc_typeI_TRD"/>
</dbReference>
<feature type="domain" description="Type I restriction modification DNA specificity" evidence="4">
    <location>
        <begin position="27"/>
        <end position="176"/>
    </location>
</feature>
<dbReference type="Proteomes" id="UP000077623">
    <property type="component" value="Unassembled WGS sequence"/>
</dbReference>
<evidence type="ECO:0000256" key="3">
    <source>
        <dbReference type="ARBA" id="ARBA00023125"/>
    </source>
</evidence>